<feature type="domain" description="N-acetyltransferase" evidence="3">
    <location>
        <begin position="4"/>
        <end position="155"/>
    </location>
</feature>
<dbReference type="Proteomes" id="UP001216510">
    <property type="component" value="Chromosome"/>
</dbReference>
<dbReference type="Pfam" id="PF13673">
    <property type="entry name" value="Acetyltransf_10"/>
    <property type="match status" value="1"/>
</dbReference>
<reference evidence="4 5" key="1">
    <citation type="submission" date="2023-02" db="EMBL/GenBank/DDBJ databases">
        <title>Gemone sequence of Telluria chitinolytica ACM 3522T.</title>
        <authorList>
            <person name="Frediansyah A."/>
            <person name="Miess H."/>
            <person name="Gross H."/>
        </authorList>
    </citation>
    <scope>NUCLEOTIDE SEQUENCE [LARGE SCALE GENOMIC DNA]</scope>
    <source>
        <strain evidence="4 5">ACM 3522</strain>
    </source>
</reference>
<dbReference type="Gene3D" id="3.40.630.30">
    <property type="match status" value="1"/>
</dbReference>
<evidence type="ECO:0000313" key="5">
    <source>
        <dbReference type="Proteomes" id="UP001216510"/>
    </source>
</evidence>
<dbReference type="InterPro" id="IPR000182">
    <property type="entry name" value="GNAT_dom"/>
</dbReference>
<dbReference type="PANTHER" id="PTHR43877">
    <property type="entry name" value="AMINOALKYLPHOSPHONATE N-ACETYLTRANSFERASE-RELATED-RELATED"/>
    <property type="match status" value="1"/>
</dbReference>
<dbReference type="PROSITE" id="PS51186">
    <property type="entry name" value="GNAT"/>
    <property type="match status" value="1"/>
</dbReference>
<evidence type="ECO:0000259" key="3">
    <source>
        <dbReference type="PROSITE" id="PS51186"/>
    </source>
</evidence>
<keyword evidence="5" id="KW-1185">Reference proteome</keyword>
<evidence type="ECO:0000256" key="1">
    <source>
        <dbReference type="ARBA" id="ARBA00022679"/>
    </source>
</evidence>
<dbReference type="RefSeq" id="WP_277416017.1">
    <property type="nucleotide sequence ID" value="NZ_CP119083.1"/>
</dbReference>
<name>A0ABY8BBY3_9BURK</name>
<accession>A0ABY8BBY3</accession>
<organism evidence="4 5">
    <name type="scientific">Pseudoduganella chitinolytica</name>
    <dbReference type="NCBI Taxonomy" id="34070"/>
    <lineage>
        <taxon>Bacteria</taxon>
        <taxon>Pseudomonadati</taxon>
        <taxon>Pseudomonadota</taxon>
        <taxon>Betaproteobacteria</taxon>
        <taxon>Burkholderiales</taxon>
        <taxon>Oxalobacteraceae</taxon>
        <taxon>Telluria group</taxon>
        <taxon>Pseudoduganella</taxon>
    </lineage>
</organism>
<evidence type="ECO:0000313" key="4">
    <source>
        <dbReference type="EMBL" id="WEF33310.1"/>
    </source>
</evidence>
<sequence length="164" mass="17994">MDDFLFRPATVADAPALGALVLDLLPYLTVDPAGKGADEFITHIDGAAQLRYLRQPRFRYRLAMRWGALAGFVALRDDSHVFHLFVGRPLHGQGLGRRLWELARAEALAAGNPGVFTVNASDHALPMYRHFGFEPTGPREAQRGIAWTPMRLGSAGSPYRPAGD</sequence>
<keyword evidence="2" id="KW-0012">Acyltransferase</keyword>
<dbReference type="SUPFAM" id="SSF55729">
    <property type="entry name" value="Acyl-CoA N-acyltransferases (Nat)"/>
    <property type="match status" value="1"/>
</dbReference>
<proteinExistence type="predicted"/>
<dbReference type="InterPro" id="IPR050832">
    <property type="entry name" value="Bact_Acetyltransf"/>
</dbReference>
<dbReference type="EMBL" id="CP119083">
    <property type="protein sequence ID" value="WEF33310.1"/>
    <property type="molecule type" value="Genomic_DNA"/>
</dbReference>
<evidence type="ECO:0000256" key="2">
    <source>
        <dbReference type="ARBA" id="ARBA00023315"/>
    </source>
</evidence>
<gene>
    <name evidence="4" type="ORF">PX653_00525</name>
</gene>
<protein>
    <submittedName>
        <fullName evidence="4">GNAT family N-acetyltransferase</fullName>
    </submittedName>
</protein>
<keyword evidence="1" id="KW-0808">Transferase</keyword>
<dbReference type="InterPro" id="IPR016181">
    <property type="entry name" value="Acyl_CoA_acyltransferase"/>
</dbReference>